<feature type="region of interest" description="Disordered" evidence="1">
    <location>
        <begin position="1"/>
        <end position="29"/>
    </location>
</feature>
<comment type="caution">
    <text evidence="2">The sequence shown here is derived from an EMBL/GenBank/DDBJ whole genome shotgun (WGS) entry which is preliminary data.</text>
</comment>
<evidence type="ECO:0000256" key="1">
    <source>
        <dbReference type="SAM" id="MobiDB-lite"/>
    </source>
</evidence>
<name>A0A833T6H3_PHYIN</name>
<accession>A0A833T6H3</accession>
<dbReference type="AlphaFoldDB" id="A0A833T6H3"/>
<sequence>MFTPSPQRNQDADQLAEGSDEEDPGDGVSDAATLLLWGEYLDEMFQDEELDTVFAQAETSSSSTCRADQAFEKADEFEEIAAAVIHKFPADNVPNFPQELKLSGFKTQNATLKELFGIMTV</sequence>
<evidence type="ECO:0000313" key="2">
    <source>
        <dbReference type="EMBL" id="KAF4037709.1"/>
    </source>
</evidence>
<evidence type="ECO:0000313" key="3">
    <source>
        <dbReference type="Proteomes" id="UP000602510"/>
    </source>
</evidence>
<protein>
    <submittedName>
        <fullName evidence="2">Uncharacterized protein</fullName>
    </submittedName>
</protein>
<dbReference type="EMBL" id="WSZM01000234">
    <property type="protein sequence ID" value="KAF4037709.1"/>
    <property type="molecule type" value="Genomic_DNA"/>
</dbReference>
<organism evidence="2 3">
    <name type="scientific">Phytophthora infestans</name>
    <name type="common">Potato late blight agent</name>
    <name type="synonym">Botrytis infestans</name>
    <dbReference type="NCBI Taxonomy" id="4787"/>
    <lineage>
        <taxon>Eukaryota</taxon>
        <taxon>Sar</taxon>
        <taxon>Stramenopiles</taxon>
        <taxon>Oomycota</taxon>
        <taxon>Peronosporomycetes</taxon>
        <taxon>Peronosporales</taxon>
        <taxon>Peronosporaceae</taxon>
        <taxon>Phytophthora</taxon>
    </lineage>
</organism>
<reference evidence="2" key="1">
    <citation type="submission" date="2020-04" db="EMBL/GenBank/DDBJ databases">
        <title>Hybrid Assembly of Korean Phytophthora infestans isolates.</title>
        <authorList>
            <person name="Prokchorchik M."/>
            <person name="Lee Y."/>
            <person name="Seo J."/>
            <person name="Cho J.-H."/>
            <person name="Park Y.-E."/>
            <person name="Jang D.-C."/>
            <person name="Im J.-S."/>
            <person name="Choi J.-G."/>
            <person name="Park H.-J."/>
            <person name="Lee G.-B."/>
            <person name="Lee Y.-G."/>
            <person name="Hong S.-Y."/>
            <person name="Cho K."/>
            <person name="Sohn K.H."/>
        </authorList>
    </citation>
    <scope>NUCLEOTIDE SEQUENCE</scope>
    <source>
        <strain evidence="2">KR_1_A1</strain>
    </source>
</reference>
<proteinExistence type="predicted"/>
<keyword evidence="3" id="KW-1185">Reference proteome</keyword>
<dbReference type="Proteomes" id="UP000602510">
    <property type="component" value="Unassembled WGS sequence"/>
</dbReference>
<gene>
    <name evidence="2" type="ORF">GN244_ATG10154</name>
</gene>